<proteinExistence type="predicted"/>
<dbReference type="EMBL" id="JAQJZJ010000003">
    <property type="protein sequence ID" value="MDA7086399.1"/>
    <property type="molecule type" value="Genomic_DNA"/>
</dbReference>
<protein>
    <submittedName>
        <fullName evidence="1">Uncharacterized protein</fullName>
    </submittedName>
</protein>
<comment type="caution">
    <text evidence="1">The sequence shown here is derived from an EMBL/GenBank/DDBJ whole genome shotgun (WGS) entry which is preliminary data.</text>
</comment>
<name>A0ABT4XDW1_9PSED</name>
<dbReference type="Proteomes" id="UP001212042">
    <property type="component" value="Unassembled WGS sequence"/>
</dbReference>
<keyword evidence="2" id="KW-1185">Reference proteome</keyword>
<evidence type="ECO:0000313" key="1">
    <source>
        <dbReference type="EMBL" id="MDA7086399.1"/>
    </source>
</evidence>
<gene>
    <name evidence="1" type="ORF">PH586_08410</name>
</gene>
<reference evidence="1 2" key="1">
    <citation type="submission" date="2023-01" db="EMBL/GenBank/DDBJ databases">
        <title>Pseudomonas SA3-5T sp. nov., isolated from tidal flat sediment.</title>
        <authorList>
            <person name="Kim H.S."/>
            <person name="Kim J.-S."/>
            <person name="Suh M.K."/>
            <person name="Eom M.K."/>
            <person name="Lee J.-S."/>
        </authorList>
    </citation>
    <scope>NUCLEOTIDE SEQUENCE [LARGE SCALE GENOMIC DNA]</scope>
    <source>
        <strain evidence="1 2">SA3-5</strain>
    </source>
</reference>
<evidence type="ECO:0000313" key="2">
    <source>
        <dbReference type="Proteomes" id="UP001212042"/>
    </source>
</evidence>
<dbReference type="RefSeq" id="WP_271347308.1">
    <property type="nucleotide sequence ID" value="NZ_JAQJZJ010000003.1"/>
</dbReference>
<organism evidence="1 2">
    <name type="scientific">Pseudomonas aestuarii</name>
    <dbReference type="NCBI Taxonomy" id="3018340"/>
    <lineage>
        <taxon>Bacteria</taxon>
        <taxon>Pseudomonadati</taxon>
        <taxon>Pseudomonadota</taxon>
        <taxon>Gammaproteobacteria</taxon>
        <taxon>Pseudomonadales</taxon>
        <taxon>Pseudomonadaceae</taxon>
        <taxon>Pseudomonas</taxon>
    </lineage>
</organism>
<accession>A0ABT4XDW1</accession>
<sequence length="358" mass="41237">MTSASKNKKGRFLPSTFDSAHDLCFVIHDVMAQIIVSGEEGNFFTTEIKFNSDEEHKSLEDADDIFSWLEKENRINDRASILKATVLPAVLSDMMHCVFECLESSRKAKLGISFMLIRKPLQESLYLLESIVLDELNFSETLAADPLKLRSQNAGGVSGHAKRIQKVLDIIGESSRLDAEYIAQLRYDKNNDDSFDGVCNHAMHLFTEHKAIRTERLNINFIFSGWSQKITQWSYLYSRLPYLLFYTHKIVEYIVASIAPTSQDYLDDIQRRISSSVMLWWRNVDDCYKCEKLSLFVKATERWLNSHCISSGYRLPNDSDLLRMTTTGAYPSENITSLKKRNLKYKLHAFINKIMAKH</sequence>